<feature type="domain" description="RRM" evidence="4">
    <location>
        <begin position="224"/>
        <end position="300"/>
    </location>
</feature>
<dbReference type="InterPro" id="IPR050374">
    <property type="entry name" value="RRT5_SRSF_SR"/>
</dbReference>
<dbReference type="Pfam" id="PF00076">
    <property type="entry name" value="RRM_1"/>
    <property type="match status" value="2"/>
</dbReference>
<dbReference type="AlphaFoldDB" id="H2Y7Q6"/>
<keyword evidence="6" id="KW-1185">Reference proteome</keyword>
<proteinExistence type="predicted"/>
<dbReference type="PANTHER" id="PTHR23003:SF3">
    <property type="entry name" value="FI21236P1-RELATED"/>
    <property type="match status" value="1"/>
</dbReference>
<dbReference type="PANTHER" id="PTHR23003">
    <property type="entry name" value="RNA RECOGNITION MOTIF RRM DOMAIN CONTAINING PROTEIN"/>
    <property type="match status" value="1"/>
</dbReference>
<dbReference type="Proteomes" id="UP000007875">
    <property type="component" value="Unassembled WGS sequence"/>
</dbReference>
<reference evidence="6" key="1">
    <citation type="submission" date="2003-08" db="EMBL/GenBank/DDBJ databases">
        <authorList>
            <person name="Birren B."/>
            <person name="Nusbaum C."/>
            <person name="Abebe A."/>
            <person name="Abouelleil A."/>
            <person name="Adekoya E."/>
            <person name="Ait-zahra M."/>
            <person name="Allen N."/>
            <person name="Allen T."/>
            <person name="An P."/>
            <person name="Anderson M."/>
            <person name="Anderson S."/>
            <person name="Arachchi H."/>
            <person name="Armbruster J."/>
            <person name="Bachantsang P."/>
            <person name="Baldwin J."/>
            <person name="Barry A."/>
            <person name="Bayul T."/>
            <person name="Blitshsteyn B."/>
            <person name="Bloom T."/>
            <person name="Blye J."/>
            <person name="Boguslavskiy L."/>
            <person name="Borowsky M."/>
            <person name="Boukhgalter B."/>
            <person name="Brunache A."/>
            <person name="Butler J."/>
            <person name="Calixte N."/>
            <person name="Calvo S."/>
            <person name="Camarata J."/>
            <person name="Campo K."/>
            <person name="Chang J."/>
            <person name="Cheshatsang Y."/>
            <person name="Citroen M."/>
            <person name="Collymore A."/>
            <person name="Considine T."/>
            <person name="Cook A."/>
            <person name="Cooke P."/>
            <person name="Corum B."/>
            <person name="Cuomo C."/>
            <person name="David R."/>
            <person name="Dawoe T."/>
            <person name="Degray S."/>
            <person name="Dodge S."/>
            <person name="Dooley K."/>
            <person name="Dorje P."/>
            <person name="Dorjee K."/>
            <person name="Dorris L."/>
            <person name="Duffey N."/>
            <person name="Dupes A."/>
            <person name="Elkins T."/>
            <person name="Engels R."/>
            <person name="Erickson J."/>
            <person name="Farina A."/>
            <person name="Faro S."/>
            <person name="Ferreira P."/>
            <person name="Fischer H."/>
            <person name="Fitzgerald M."/>
            <person name="Foley K."/>
            <person name="Gage D."/>
            <person name="Galagan J."/>
            <person name="Gearin G."/>
            <person name="Gnerre S."/>
            <person name="Gnirke A."/>
            <person name="Goyette A."/>
            <person name="Graham J."/>
            <person name="Grandbois E."/>
            <person name="Gyaltsen K."/>
            <person name="Hafez N."/>
            <person name="Hagopian D."/>
            <person name="Hagos B."/>
            <person name="Hall J."/>
            <person name="Hatcher B."/>
            <person name="Heller A."/>
            <person name="Higgins H."/>
            <person name="Honan T."/>
            <person name="Horn A."/>
            <person name="Houde N."/>
            <person name="Hughes L."/>
            <person name="Hulme W."/>
            <person name="Husby E."/>
            <person name="Iliev I."/>
            <person name="Jaffe D."/>
            <person name="Jones C."/>
            <person name="Kamal M."/>
            <person name="Kamat A."/>
            <person name="Kamvysselis M."/>
            <person name="Karlsson E."/>
            <person name="Kells C."/>
            <person name="Kieu A."/>
            <person name="Kisner P."/>
            <person name="Kodira C."/>
            <person name="Kulbokas E."/>
            <person name="Labutti K."/>
            <person name="Lama D."/>
            <person name="Landers T."/>
            <person name="Leger J."/>
            <person name="Levine S."/>
            <person name="Lewis D."/>
            <person name="Lewis T."/>
            <person name="Lindblad-toh K."/>
            <person name="Liu X."/>
            <person name="Lokyitsang T."/>
            <person name="Lokyitsang Y."/>
            <person name="Lucien O."/>
            <person name="Lui A."/>
            <person name="Ma L.J."/>
            <person name="Mabbitt R."/>
            <person name="Macdonald J."/>
            <person name="Maclean C."/>
            <person name="Major J."/>
            <person name="Manning J."/>
            <person name="Marabella R."/>
            <person name="Maru K."/>
            <person name="Matthews C."/>
            <person name="Mauceli E."/>
            <person name="Mccarthy M."/>
            <person name="Mcdonough S."/>
            <person name="Mcghee T."/>
            <person name="Meldrim J."/>
            <person name="Meneus L."/>
            <person name="Mesirov J."/>
            <person name="Mihalev A."/>
            <person name="Mihova T."/>
            <person name="Mikkelsen T."/>
            <person name="Mlenga V."/>
            <person name="Moru K."/>
            <person name="Mozes J."/>
            <person name="Mulrain L."/>
            <person name="Munson G."/>
            <person name="Naylor J."/>
            <person name="Newes C."/>
            <person name="Nguyen C."/>
            <person name="Nguyen N."/>
            <person name="Nguyen T."/>
            <person name="Nicol R."/>
            <person name="Nielsen C."/>
            <person name="Nizzari M."/>
            <person name="Norbu C."/>
            <person name="Norbu N."/>
            <person name="O'donnell P."/>
            <person name="Okoawo O."/>
            <person name="O'leary S."/>
            <person name="Omotosho B."/>
            <person name="O'neill K."/>
            <person name="Osman S."/>
            <person name="Parker S."/>
            <person name="Perrin D."/>
            <person name="Phunkhang P."/>
            <person name="Piqani B."/>
            <person name="Purcell S."/>
            <person name="Rachupka T."/>
            <person name="Ramasamy U."/>
            <person name="Rameau R."/>
            <person name="Ray V."/>
            <person name="Raymond C."/>
            <person name="Retta R."/>
            <person name="Richardson S."/>
            <person name="Rise C."/>
            <person name="Rodriguez J."/>
            <person name="Rogers J."/>
            <person name="Rogov P."/>
            <person name="Rutman M."/>
            <person name="Schupbach R."/>
            <person name="Seaman C."/>
            <person name="Settipalli S."/>
            <person name="Sharpe T."/>
            <person name="Sheridan J."/>
            <person name="Sherpa N."/>
            <person name="Shi J."/>
            <person name="Smirnov S."/>
            <person name="Smith C."/>
            <person name="Sougnez C."/>
            <person name="Spencer B."/>
            <person name="Stalker J."/>
            <person name="Stange-thomann N."/>
            <person name="Stavropoulos S."/>
            <person name="Stetson K."/>
            <person name="Stone C."/>
            <person name="Stone S."/>
            <person name="Stubbs M."/>
            <person name="Talamas J."/>
            <person name="Tchuinga P."/>
            <person name="Tenzing P."/>
            <person name="Tesfaye S."/>
            <person name="Theodore J."/>
            <person name="Thoulutsang Y."/>
            <person name="Topham K."/>
            <person name="Towey S."/>
            <person name="Tsamla T."/>
            <person name="Tsomo N."/>
            <person name="Vallee D."/>
            <person name="Vassiliev H."/>
            <person name="Venkataraman V."/>
            <person name="Vinson J."/>
            <person name="Vo A."/>
            <person name="Wade C."/>
            <person name="Wang S."/>
            <person name="Wangchuk T."/>
            <person name="Wangdi T."/>
            <person name="Whittaker C."/>
            <person name="Wilkinson J."/>
            <person name="Wu Y."/>
            <person name="Wyman D."/>
            <person name="Yadav S."/>
            <person name="Yang S."/>
            <person name="Yang X."/>
            <person name="Yeager S."/>
            <person name="Yee E."/>
            <person name="Young G."/>
            <person name="Zainoun J."/>
            <person name="Zembeck L."/>
            <person name="Zimmer A."/>
            <person name="Zody M."/>
            <person name="Lander E."/>
        </authorList>
    </citation>
    <scope>NUCLEOTIDE SEQUENCE [LARGE SCALE GENOMIC DNA]</scope>
</reference>
<keyword evidence="1 2" id="KW-0694">RNA-binding</keyword>
<evidence type="ECO:0000313" key="5">
    <source>
        <dbReference type="Ensembl" id="ENSCSAVP00000001354.1"/>
    </source>
</evidence>
<dbReference type="GO" id="GO:1990904">
    <property type="term" value="C:ribonucleoprotein complex"/>
    <property type="evidence" value="ECO:0007669"/>
    <property type="project" value="TreeGrafter"/>
</dbReference>
<name>H2Y7Q6_CIOSA</name>
<dbReference type="FunFam" id="3.30.70.330:FF:000034">
    <property type="entry name" value="heterogeneous nuclear ribonucleoprotein M isoform X1"/>
    <property type="match status" value="1"/>
</dbReference>
<accession>H2Y7Q6</accession>
<dbReference type="Ensembl" id="ENSCSAVT00000001370.1">
    <property type="protein sequence ID" value="ENSCSAVP00000001354.1"/>
    <property type="gene ID" value="ENSCSAVG00000000753.1"/>
</dbReference>
<dbReference type="PROSITE" id="PS50102">
    <property type="entry name" value="RRM"/>
    <property type="match status" value="2"/>
</dbReference>
<dbReference type="SMART" id="SM00360">
    <property type="entry name" value="RRM"/>
    <property type="match status" value="1"/>
</dbReference>
<protein>
    <recommendedName>
        <fullName evidence="4">RRM domain-containing protein</fullName>
    </recommendedName>
</protein>
<dbReference type="InterPro" id="IPR000504">
    <property type="entry name" value="RRM_dom"/>
</dbReference>
<feature type="domain" description="RRM" evidence="4">
    <location>
        <begin position="1"/>
        <end position="46"/>
    </location>
</feature>
<dbReference type="InterPro" id="IPR035979">
    <property type="entry name" value="RBD_domain_sf"/>
</dbReference>
<dbReference type="SUPFAM" id="SSF54928">
    <property type="entry name" value="RNA-binding domain, RBD"/>
    <property type="match status" value="2"/>
</dbReference>
<dbReference type="HOGENOM" id="CLU_964839_0_0_1"/>
<evidence type="ECO:0000256" key="3">
    <source>
        <dbReference type="SAM" id="MobiDB-lite"/>
    </source>
</evidence>
<evidence type="ECO:0000256" key="1">
    <source>
        <dbReference type="ARBA" id="ARBA00022884"/>
    </source>
</evidence>
<dbReference type="GO" id="GO:0005737">
    <property type="term" value="C:cytoplasm"/>
    <property type="evidence" value="ECO:0007669"/>
    <property type="project" value="TreeGrafter"/>
</dbReference>
<reference evidence="5" key="3">
    <citation type="submission" date="2025-09" db="UniProtKB">
        <authorList>
            <consortium name="Ensembl"/>
        </authorList>
    </citation>
    <scope>IDENTIFICATION</scope>
</reference>
<feature type="region of interest" description="Disordered" evidence="3">
    <location>
        <begin position="57"/>
        <end position="77"/>
    </location>
</feature>
<organism evidence="5 6">
    <name type="scientific">Ciona savignyi</name>
    <name type="common">Pacific transparent sea squirt</name>
    <dbReference type="NCBI Taxonomy" id="51511"/>
    <lineage>
        <taxon>Eukaryota</taxon>
        <taxon>Metazoa</taxon>
        <taxon>Chordata</taxon>
        <taxon>Tunicata</taxon>
        <taxon>Ascidiacea</taxon>
        <taxon>Phlebobranchia</taxon>
        <taxon>Cionidae</taxon>
        <taxon>Ciona</taxon>
    </lineage>
</organism>
<dbReference type="GeneTree" id="ENSGT00940000168568"/>
<reference evidence="5" key="2">
    <citation type="submission" date="2025-08" db="UniProtKB">
        <authorList>
            <consortium name="Ensembl"/>
        </authorList>
    </citation>
    <scope>IDENTIFICATION</scope>
</reference>
<evidence type="ECO:0000259" key="4">
    <source>
        <dbReference type="PROSITE" id="PS50102"/>
    </source>
</evidence>
<evidence type="ECO:0000256" key="2">
    <source>
        <dbReference type="PROSITE-ProRule" id="PRU00176"/>
    </source>
</evidence>
<dbReference type="InterPro" id="IPR012677">
    <property type="entry name" value="Nucleotide-bd_a/b_plait_sf"/>
</dbReference>
<dbReference type="GO" id="GO:0003729">
    <property type="term" value="F:mRNA binding"/>
    <property type="evidence" value="ECO:0007669"/>
    <property type="project" value="TreeGrafter"/>
</dbReference>
<dbReference type="Gene3D" id="3.30.70.330">
    <property type="match status" value="2"/>
</dbReference>
<evidence type="ECO:0000313" key="6">
    <source>
        <dbReference type="Proteomes" id="UP000007875"/>
    </source>
</evidence>
<dbReference type="GO" id="GO:0005634">
    <property type="term" value="C:nucleus"/>
    <property type="evidence" value="ECO:0007669"/>
    <property type="project" value="TreeGrafter"/>
</dbReference>
<sequence>MLDKDNKSRGMATVTYEDPMSASQAISMLNNQRLFDRIMIVKMDKDNSKDRKMELPSGLAGIGPSLSRNSQRPDRGGLGDGMMNNYPPNLMSNVPAALPGLAGLKLPGSGGLGGISDLMQGGLGLGGLASLAGISDLSKQLGLNRDSYDQRVLQEQRSRLIAASRGLTERDRIEMDIASVDNRIRDLDRSLAERSNSLNSAASTMPNNPSMPPPMRNGNRIPGSTVFVRNLPYSLTWQKLRDKFSRCGHVLFAEIKTEDGKSRGFGHVRFESADQAQAAVRYFNGAEVDGRKIDVHIDNRG</sequence>